<evidence type="ECO:0000313" key="2">
    <source>
        <dbReference type="EMBL" id="EEH52137.1"/>
    </source>
</evidence>
<dbReference type="RefSeq" id="XP_003063764.1">
    <property type="nucleotide sequence ID" value="XM_003063718.1"/>
</dbReference>
<feature type="compositionally biased region" description="Low complexity" evidence="1">
    <location>
        <begin position="95"/>
        <end position="113"/>
    </location>
</feature>
<proteinExistence type="predicted"/>
<feature type="compositionally biased region" description="Low complexity" evidence="1">
    <location>
        <begin position="180"/>
        <end position="196"/>
    </location>
</feature>
<dbReference type="KEGG" id="mpp:MICPUCDRAFT_53375"/>
<reference evidence="2 3" key="1">
    <citation type="journal article" date="2009" name="Science">
        <title>Green evolution and dynamic adaptations revealed by genomes of the marine picoeukaryotes Micromonas.</title>
        <authorList>
            <person name="Worden A.Z."/>
            <person name="Lee J.H."/>
            <person name="Mock T."/>
            <person name="Rouze P."/>
            <person name="Simmons M.P."/>
            <person name="Aerts A.L."/>
            <person name="Allen A.E."/>
            <person name="Cuvelier M.L."/>
            <person name="Derelle E."/>
            <person name="Everett M.V."/>
            <person name="Foulon E."/>
            <person name="Grimwood J."/>
            <person name="Gundlach H."/>
            <person name="Henrissat B."/>
            <person name="Napoli C."/>
            <person name="McDonald S.M."/>
            <person name="Parker M.S."/>
            <person name="Rombauts S."/>
            <person name="Salamov A."/>
            <person name="Von Dassow P."/>
            <person name="Badger J.H."/>
            <person name="Coutinho P.M."/>
            <person name="Demir E."/>
            <person name="Dubchak I."/>
            <person name="Gentemann C."/>
            <person name="Eikrem W."/>
            <person name="Gready J.E."/>
            <person name="John U."/>
            <person name="Lanier W."/>
            <person name="Lindquist E.A."/>
            <person name="Lucas S."/>
            <person name="Mayer K.F."/>
            <person name="Moreau H."/>
            <person name="Not F."/>
            <person name="Otillar R."/>
            <person name="Panaud O."/>
            <person name="Pangilinan J."/>
            <person name="Paulsen I."/>
            <person name="Piegu B."/>
            <person name="Poliakov A."/>
            <person name="Robbens S."/>
            <person name="Schmutz J."/>
            <person name="Toulza E."/>
            <person name="Wyss T."/>
            <person name="Zelensky A."/>
            <person name="Zhou K."/>
            <person name="Armbrust E.V."/>
            <person name="Bhattacharya D."/>
            <person name="Goodenough U.W."/>
            <person name="Van de Peer Y."/>
            <person name="Grigoriev I.V."/>
        </authorList>
    </citation>
    <scope>NUCLEOTIDE SEQUENCE [LARGE SCALE GENOMIC DNA]</scope>
    <source>
        <strain evidence="2 3">CCMP1545</strain>
    </source>
</reference>
<organism evidence="3">
    <name type="scientific">Micromonas pusilla (strain CCMP1545)</name>
    <name type="common">Picoplanktonic green alga</name>
    <dbReference type="NCBI Taxonomy" id="564608"/>
    <lineage>
        <taxon>Eukaryota</taxon>
        <taxon>Viridiplantae</taxon>
        <taxon>Chlorophyta</taxon>
        <taxon>Mamiellophyceae</taxon>
        <taxon>Mamiellales</taxon>
        <taxon>Mamiellaceae</taxon>
        <taxon>Micromonas</taxon>
    </lineage>
</organism>
<dbReference type="EMBL" id="GG663749">
    <property type="protein sequence ID" value="EEH52137.1"/>
    <property type="molecule type" value="Genomic_DNA"/>
</dbReference>
<protein>
    <submittedName>
        <fullName evidence="2">Predicted protein</fullName>
    </submittedName>
</protein>
<keyword evidence="3" id="KW-1185">Reference proteome</keyword>
<feature type="region of interest" description="Disordered" evidence="1">
    <location>
        <begin position="16"/>
        <end position="50"/>
    </location>
</feature>
<dbReference type="Proteomes" id="UP000001876">
    <property type="component" value="Unassembled WGS sequence"/>
</dbReference>
<dbReference type="OrthoDB" id="438440at2759"/>
<feature type="region of interest" description="Disordered" evidence="1">
    <location>
        <begin position="86"/>
        <end position="113"/>
    </location>
</feature>
<evidence type="ECO:0000313" key="3">
    <source>
        <dbReference type="Proteomes" id="UP000001876"/>
    </source>
</evidence>
<accession>C1N6N6</accession>
<feature type="compositionally biased region" description="Low complexity" evidence="1">
    <location>
        <begin position="16"/>
        <end position="30"/>
    </location>
</feature>
<dbReference type="GeneID" id="9689205"/>
<evidence type="ECO:0000256" key="1">
    <source>
        <dbReference type="SAM" id="MobiDB-lite"/>
    </source>
</evidence>
<sequence length="315" mass="33539">MAFTIASVTRVSAPAAGVRRAVVPRRAAAPSIRGSSKSAGRTRLSSASSSSRAVLARGMGHFEEQGADGSVTFRFYDENDAAAEAAARAAHEAARPPAAKATPAEASSSTATATATDDLFELNMEEAQRWIDSWKATQAAPAAAEADAPAPEAEAAFELNMEEAQRWIDAWKATQGGGAAPSAPAASAESAPSTSADVDAKLESAMEAWIASLPEKGREKLVAALTKARSVSVSQSGWSRILRPRTRGARRSLSRRLFLFPRALRISPPRVPRFQRSTSMRFNSASDAFRLRPDVALFGITLIRRRPRRRSGSCS</sequence>
<dbReference type="AlphaFoldDB" id="C1N6N6"/>
<gene>
    <name evidence="2" type="ORF">MICPUCDRAFT_53375</name>
</gene>
<feature type="region of interest" description="Disordered" evidence="1">
    <location>
        <begin position="174"/>
        <end position="197"/>
    </location>
</feature>
<name>C1N6N6_MICPC</name>
<feature type="compositionally biased region" description="Low complexity" evidence="1">
    <location>
        <begin position="38"/>
        <end position="50"/>
    </location>
</feature>